<dbReference type="RefSeq" id="WP_188387039.1">
    <property type="nucleotide sequence ID" value="NZ_BMFK01000001.1"/>
</dbReference>
<comment type="caution">
    <text evidence="2">The sequence shown here is derived from an EMBL/GenBank/DDBJ whole genome shotgun (WGS) entry which is preliminary data.</text>
</comment>
<dbReference type="AlphaFoldDB" id="A0A917AMY9"/>
<evidence type="ECO:0000256" key="1">
    <source>
        <dbReference type="SAM" id="Phobius"/>
    </source>
</evidence>
<keyword evidence="1" id="KW-1133">Transmembrane helix</keyword>
<keyword evidence="1" id="KW-0812">Transmembrane</keyword>
<reference evidence="2" key="1">
    <citation type="journal article" date="2014" name="Int. J. Syst. Evol. Microbiol.">
        <title>Complete genome sequence of Corynebacterium casei LMG S-19264T (=DSM 44701T), isolated from a smear-ripened cheese.</title>
        <authorList>
            <consortium name="US DOE Joint Genome Institute (JGI-PGF)"/>
            <person name="Walter F."/>
            <person name="Albersmeier A."/>
            <person name="Kalinowski J."/>
            <person name="Ruckert C."/>
        </authorList>
    </citation>
    <scope>NUCLEOTIDE SEQUENCE</scope>
    <source>
        <strain evidence="2">CGMCC 1.12698</strain>
    </source>
</reference>
<dbReference type="EMBL" id="BMFK01000001">
    <property type="protein sequence ID" value="GGE59233.1"/>
    <property type="molecule type" value="Genomic_DNA"/>
</dbReference>
<feature type="transmembrane region" description="Helical" evidence="1">
    <location>
        <begin position="21"/>
        <end position="46"/>
    </location>
</feature>
<accession>A0A917AMY9</accession>
<reference evidence="2" key="2">
    <citation type="submission" date="2020-09" db="EMBL/GenBank/DDBJ databases">
        <authorList>
            <person name="Sun Q."/>
            <person name="Zhou Y."/>
        </authorList>
    </citation>
    <scope>NUCLEOTIDE SEQUENCE</scope>
    <source>
        <strain evidence="2">CGMCC 1.12698</strain>
    </source>
</reference>
<gene>
    <name evidence="2" type="ORF">GCM10007140_06960</name>
</gene>
<proteinExistence type="predicted"/>
<evidence type="ECO:0000313" key="3">
    <source>
        <dbReference type="Proteomes" id="UP000605259"/>
    </source>
</evidence>
<organism evidence="2 3">
    <name type="scientific">Priestia taiwanensis</name>
    <dbReference type="NCBI Taxonomy" id="1347902"/>
    <lineage>
        <taxon>Bacteria</taxon>
        <taxon>Bacillati</taxon>
        <taxon>Bacillota</taxon>
        <taxon>Bacilli</taxon>
        <taxon>Bacillales</taxon>
        <taxon>Bacillaceae</taxon>
        <taxon>Priestia</taxon>
    </lineage>
</organism>
<protein>
    <submittedName>
        <fullName evidence="2">Uncharacterized protein</fullName>
    </submittedName>
</protein>
<dbReference type="Proteomes" id="UP000605259">
    <property type="component" value="Unassembled WGS sequence"/>
</dbReference>
<sequence>MATIRRAFKHVFLDVVAMCKGFAYGFVMVSLFILLMGALLYGILFVKNVVF</sequence>
<evidence type="ECO:0000313" key="2">
    <source>
        <dbReference type="EMBL" id="GGE59233.1"/>
    </source>
</evidence>
<keyword evidence="3" id="KW-1185">Reference proteome</keyword>
<name>A0A917AMY9_9BACI</name>
<keyword evidence="1" id="KW-0472">Membrane</keyword>